<reference evidence="3" key="1">
    <citation type="journal article" date="2019" name="Int. J. Syst. Evol. Microbiol.">
        <title>The Global Catalogue of Microorganisms (GCM) 10K type strain sequencing project: providing services to taxonomists for standard genome sequencing and annotation.</title>
        <authorList>
            <consortium name="The Broad Institute Genomics Platform"/>
            <consortium name="The Broad Institute Genome Sequencing Center for Infectious Disease"/>
            <person name="Wu L."/>
            <person name="Ma J."/>
        </authorList>
    </citation>
    <scope>NUCLEOTIDE SEQUENCE [LARGE SCALE GENOMIC DNA]</scope>
    <source>
        <strain evidence="3">NBRC 100033</strain>
    </source>
</reference>
<name>A0ABQ5ZZT2_9GAMM</name>
<dbReference type="GO" id="GO:0004386">
    <property type="term" value="F:helicase activity"/>
    <property type="evidence" value="ECO:0007669"/>
    <property type="project" value="UniProtKB-KW"/>
</dbReference>
<evidence type="ECO:0000313" key="3">
    <source>
        <dbReference type="Proteomes" id="UP001156682"/>
    </source>
</evidence>
<dbReference type="RefSeq" id="WP_027849858.1">
    <property type="nucleotide sequence ID" value="NZ_BSOR01000016.1"/>
</dbReference>
<evidence type="ECO:0000259" key="1">
    <source>
        <dbReference type="PROSITE" id="PS51192"/>
    </source>
</evidence>
<dbReference type="EMBL" id="BSOR01000016">
    <property type="protein sequence ID" value="GLR63513.1"/>
    <property type="molecule type" value="Genomic_DNA"/>
</dbReference>
<comment type="caution">
    <text evidence="2">The sequence shown here is derived from an EMBL/GenBank/DDBJ whole genome shotgun (WGS) entry which is preliminary data.</text>
</comment>
<keyword evidence="2" id="KW-0067">ATP-binding</keyword>
<dbReference type="Gene3D" id="3.90.1570.30">
    <property type="match status" value="1"/>
</dbReference>
<sequence>MAMNEADTRANLIDPKLVAAGWGVVDNSFIRRELICPGQIMAGGKRSNPVPCDYVLVYKGRKLAAIEAKKESLPYSEGVRQAKDYAQRLQCRIAYATNGQAIYQIDRLTGEEKLVDEYLSPQTLWDLTFKQPDDKPEAAFTTAWREAFSAIPFETKGDWTPRYYQENAINNALEAIAQGKQRILLTLATGTGKTCIGFQMAWKLFQTRWSLTAQKDINLAKKRPRILFLADRNILANQAFNDFGAFENNNPGALVRISPAEIRKSGSVPKNGSVFFTIFQTLVCGPNTQLVEGSEDEENGKTIPDANPYHQQYPANFFDLIIIDECHRGGANDESAWRDILDYFAPAVQLGLTATPKRTDNADTYSYFGEPVYSYTLKEGINDGFLTPFKVLPIVGTMDEYTYLPGDGLVVKGELEPGRLYKESDFNRIITIPKREERRVHYWMDRFNPHEKTLVFCATQAHAGIVRDFINQYAVKKGWTTNSDYCVRVTANDGLAGENDLKTFCDNEKTIPTILTTSRKLSTGVDARNVRNIVLMRPCNNMIEFKQIIGRGTRTYDGKDYFTLYDFVKAHHNFADEAWDGEPIPNEACPECGKTPCECEDTGEGTGEPEACKVCEQKPCNCEKTEPEACQLCASRPCVCEKLEIELSDGRARQIKHISSAMYWSAEGKPITAKEFLERMFADLPKFFKDEDQLRAIWSDPTTREKLLEDLAEAGYDDEKLDSMKELIDAQDSDVYDVLAYVAYTAETSTRSERVQRAKPLIKSAFTHYKQHEFIDFILDKYVAEGVKELAANKMRSLIELKYNTISDAAVELGSTATIRETFIGFQQYLYSE</sequence>
<dbReference type="InterPro" id="IPR001650">
    <property type="entry name" value="Helicase_C-like"/>
</dbReference>
<accession>A0ABQ5ZZT2</accession>
<dbReference type="InterPro" id="IPR013670">
    <property type="entry name" value="EcoEI_R_C_dom"/>
</dbReference>
<evidence type="ECO:0000313" key="2">
    <source>
        <dbReference type="EMBL" id="GLR63513.1"/>
    </source>
</evidence>
<dbReference type="Gene3D" id="3.40.50.300">
    <property type="entry name" value="P-loop containing nucleotide triphosphate hydrolases"/>
    <property type="match status" value="2"/>
</dbReference>
<dbReference type="InterPro" id="IPR027417">
    <property type="entry name" value="P-loop_NTPase"/>
</dbReference>
<dbReference type="Pfam" id="PF00271">
    <property type="entry name" value="Helicase_C"/>
    <property type="match status" value="1"/>
</dbReference>
<dbReference type="InterPro" id="IPR006935">
    <property type="entry name" value="Helicase/UvrB_N"/>
</dbReference>
<dbReference type="NCBIfam" id="NF046051">
    <property type="entry name" value="restrict_EcoAI"/>
    <property type="match status" value="1"/>
</dbReference>
<dbReference type="SMART" id="SM00487">
    <property type="entry name" value="DEXDc"/>
    <property type="match status" value="1"/>
</dbReference>
<keyword evidence="3" id="KW-1185">Reference proteome</keyword>
<dbReference type="PROSITE" id="PS51192">
    <property type="entry name" value="HELICASE_ATP_BIND_1"/>
    <property type="match status" value="1"/>
</dbReference>
<keyword evidence="2" id="KW-0378">Hydrolase</keyword>
<organism evidence="2 3">
    <name type="scientific">Marinospirillum insulare</name>
    <dbReference type="NCBI Taxonomy" id="217169"/>
    <lineage>
        <taxon>Bacteria</taxon>
        <taxon>Pseudomonadati</taxon>
        <taxon>Pseudomonadota</taxon>
        <taxon>Gammaproteobacteria</taxon>
        <taxon>Oceanospirillales</taxon>
        <taxon>Oceanospirillaceae</taxon>
        <taxon>Marinospirillum</taxon>
    </lineage>
</organism>
<keyword evidence="2" id="KW-0547">Nucleotide-binding</keyword>
<dbReference type="CDD" id="cd18799">
    <property type="entry name" value="SF2_C_EcoAI-like"/>
    <property type="match status" value="1"/>
</dbReference>
<dbReference type="PANTHER" id="PTHR47396:SF1">
    <property type="entry name" value="ATP-DEPENDENT HELICASE IRC3-RELATED"/>
    <property type="match status" value="1"/>
</dbReference>
<dbReference type="InterPro" id="IPR050742">
    <property type="entry name" value="Helicase_Restrict-Modif_Enz"/>
</dbReference>
<dbReference type="InterPro" id="IPR014001">
    <property type="entry name" value="Helicase_ATP-bd"/>
</dbReference>
<dbReference type="Pfam" id="PF04851">
    <property type="entry name" value="ResIII"/>
    <property type="match status" value="1"/>
</dbReference>
<dbReference type="SUPFAM" id="SSF52540">
    <property type="entry name" value="P-loop containing nucleoside triphosphate hydrolases"/>
    <property type="match status" value="2"/>
</dbReference>
<feature type="domain" description="Helicase ATP-binding" evidence="1">
    <location>
        <begin position="174"/>
        <end position="374"/>
    </location>
</feature>
<proteinExistence type="predicted"/>
<dbReference type="PANTHER" id="PTHR47396">
    <property type="entry name" value="TYPE I RESTRICTION ENZYME ECOKI R PROTEIN"/>
    <property type="match status" value="1"/>
</dbReference>
<gene>
    <name evidence="2" type="ORF">GCM10007878_09480</name>
</gene>
<dbReference type="Pfam" id="PF08463">
    <property type="entry name" value="EcoEI_R_C"/>
    <property type="match status" value="1"/>
</dbReference>
<dbReference type="Proteomes" id="UP001156682">
    <property type="component" value="Unassembled WGS sequence"/>
</dbReference>
<protein>
    <submittedName>
        <fullName evidence="2">DEAD/DEAH box helicase</fullName>
    </submittedName>
</protein>
<dbReference type="CDD" id="cd18032">
    <property type="entry name" value="DEXHc_RE_I_III_res"/>
    <property type="match status" value="1"/>
</dbReference>
<keyword evidence="2" id="KW-0347">Helicase</keyword>